<evidence type="ECO:0000256" key="8">
    <source>
        <dbReference type="RuleBase" id="RU004057"/>
    </source>
</evidence>
<reference evidence="11 12" key="1">
    <citation type="submission" date="2017-04" db="EMBL/GenBank/DDBJ databases">
        <title>Whole genome sequence of Bdellovibrio bacteriovorus strain SSB218315.</title>
        <authorList>
            <person name="Oyedara O."/>
            <person name="Rodriguez-Perez M.A."/>
        </authorList>
    </citation>
    <scope>NUCLEOTIDE SEQUENCE [LARGE SCALE GENOMIC DNA]</scope>
    <source>
        <strain evidence="11 12">SSB218315</strain>
    </source>
</reference>
<evidence type="ECO:0000256" key="3">
    <source>
        <dbReference type="ARBA" id="ARBA00022475"/>
    </source>
</evidence>
<keyword evidence="4 9" id="KW-0812">Transmembrane</keyword>
<keyword evidence="3" id="KW-1003">Cell membrane</keyword>
<evidence type="ECO:0000313" key="11">
    <source>
        <dbReference type="EMBL" id="ASD65000.1"/>
    </source>
</evidence>
<dbReference type="EMBL" id="CP020946">
    <property type="protein sequence ID" value="ASD65000.1"/>
    <property type="molecule type" value="Genomic_DNA"/>
</dbReference>
<proteinExistence type="inferred from homology"/>
<evidence type="ECO:0000313" key="12">
    <source>
        <dbReference type="Proteomes" id="UP000197003"/>
    </source>
</evidence>
<dbReference type="PANTHER" id="PTHR30625">
    <property type="entry name" value="PROTEIN TOLQ"/>
    <property type="match status" value="1"/>
</dbReference>
<dbReference type="OrthoDB" id="4045at2"/>
<dbReference type="GO" id="GO:0017038">
    <property type="term" value="P:protein import"/>
    <property type="evidence" value="ECO:0007669"/>
    <property type="project" value="TreeGrafter"/>
</dbReference>
<comment type="subcellular location">
    <subcellularLocation>
        <location evidence="1">Cell membrane</location>
        <topology evidence="1">Multi-pass membrane protein</topology>
    </subcellularLocation>
    <subcellularLocation>
        <location evidence="8">Membrane</location>
        <topology evidence="8">Multi-pass membrane protein</topology>
    </subcellularLocation>
</comment>
<dbReference type="Proteomes" id="UP000197003">
    <property type="component" value="Chromosome"/>
</dbReference>
<dbReference type="InterPro" id="IPR002898">
    <property type="entry name" value="MotA_ExbB_proton_chnl"/>
</dbReference>
<keyword evidence="6 9" id="KW-1133">Transmembrane helix</keyword>
<feature type="transmembrane region" description="Helical" evidence="9">
    <location>
        <begin position="39"/>
        <end position="64"/>
    </location>
</feature>
<comment type="similarity">
    <text evidence="8">Belongs to the exbB/tolQ family.</text>
</comment>
<evidence type="ECO:0000256" key="1">
    <source>
        <dbReference type="ARBA" id="ARBA00004651"/>
    </source>
</evidence>
<protein>
    <submittedName>
        <fullName evidence="11">Gliding motility protein</fullName>
    </submittedName>
</protein>
<evidence type="ECO:0000256" key="4">
    <source>
        <dbReference type="ARBA" id="ARBA00022692"/>
    </source>
</evidence>
<keyword evidence="2 8" id="KW-0813">Transport</keyword>
<organism evidence="11 12">
    <name type="scientific">Bdellovibrio bacteriovorus</name>
    <dbReference type="NCBI Taxonomy" id="959"/>
    <lineage>
        <taxon>Bacteria</taxon>
        <taxon>Pseudomonadati</taxon>
        <taxon>Bdellovibrionota</taxon>
        <taxon>Bdellovibrionia</taxon>
        <taxon>Bdellovibrionales</taxon>
        <taxon>Pseudobdellovibrionaceae</taxon>
        <taxon>Bdellovibrio</taxon>
    </lineage>
</organism>
<keyword evidence="5 8" id="KW-0653">Protein transport</keyword>
<accession>A0A1Z3NBZ5</accession>
<name>A0A1Z3NBZ5_BDEBC</name>
<sequence>MRHWALAPPLLIRIPDSFNGGLMEFLLSLGRAFTSSDAFWMWAILAAQVVSVAIIAERSIALFVNRKVNQKDLSKAIAEDIKNGNLDKALRRSLQLSAKEPLGVVASAGIQAAIDMGGKEEIQLKMDEVLLEENSRIEKRIGFLAMFANVATLVGLLGTITGLIHSFAGIANANPVEKAAILSNGISLAMNTTAYGLIVAVPALIMYAVLQNRATKLSEDLNKASLNLFIQLGFHYAPVSDKKERSLV</sequence>
<evidence type="ECO:0000256" key="7">
    <source>
        <dbReference type="ARBA" id="ARBA00023136"/>
    </source>
</evidence>
<dbReference type="PANTHER" id="PTHR30625:SF15">
    <property type="entry name" value="BIOPOLYMER TRANSPORT PROTEIN EXBB"/>
    <property type="match status" value="1"/>
</dbReference>
<dbReference type="GO" id="GO:0005886">
    <property type="term" value="C:plasma membrane"/>
    <property type="evidence" value="ECO:0007669"/>
    <property type="project" value="UniProtKB-SubCell"/>
</dbReference>
<evidence type="ECO:0000256" key="6">
    <source>
        <dbReference type="ARBA" id="ARBA00022989"/>
    </source>
</evidence>
<evidence type="ECO:0000256" key="9">
    <source>
        <dbReference type="SAM" id="Phobius"/>
    </source>
</evidence>
<feature type="domain" description="MotA/TolQ/ExbB proton channel" evidence="10">
    <location>
        <begin position="99"/>
        <end position="221"/>
    </location>
</feature>
<keyword evidence="7 9" id="KW-0472">Membrane</keyword>
<dbReference type="Pfam" id="PF01618">
    <property type="entry name" value="MotA_ExbB"/>
    <property type="match status" value="1"/>
</dbReference>
<dbReference type="AlphaFoldDB" id="A0A1Z3NBZ5"/>
<evidence type="ECO:0000259" key="10">
    <source>
        <dbReference type="Pfam" id="PF01618"/>
    </source>
</evidence>
<feature type="transmembrane region" description="Helical" evidence="9">
    <location>
        <begin position="188"/>
        <end position="210"/>
    </location>
</feature>
<feature type="transmembrane region" description="Helical" evidence="9">
    <location>
        <begin position="143"/>
        <end position="168"/>
    </location>
</feature>
<dbReference type="InterPro" id="IPR050790">
    <property type="entry name" value="ExbB/TolQ_transport"/>
</dbReference>
<gene>
    <name evidence="11" type="ORF">B9G79_16205</name>
</gene>
<evidence type="ECO:0000256" key="5">
    <source>
        <dbReference type="ARBA" id="ARBA00022927"/>
    </source>
</evidence>
<evidence type="ECO:0000256" key="2">
    <source>
        <dbReference type="ARBA" id="ARBA00022448"/>
    </source>
</evidence>